<proteinExistence type="inferred from homology"/>
<dbReference type="InterPro" id="IPR008991">
    <property type="entry name" value="Translation_prot_SH3-like_sf"/>
</dbReference>
<reference evidence="7 8" key="1">
    <citation type="submission" date="2018-11" db="EMBL/GenBank/DDBJ databases">
        <title>Genomic Encyclopedia of Type Strains, Phase IV (KMG-IV): sequencing the most valuable type-strain genomes for metagenomic binning, comparative biology and taxonomic classification.</title>
        <authorList>
            <person name="Goeker M."/>
        </authorList>
    </citation>
    <scope>NUCLEOTIDE SEQUENCE [LARGE SCALE GENOMIC DNA]</scope>
    <source>
        <strain evidence="7 8">DSM 22027</strain>
    </source>
</reference>
<keyword evidence="8" id="KW-1185">Reference proteome</keyword>
<dbReference type="Pfam" id="PF01245">
    <property type="entry name" value="Ribosomal_L19"/>
    <property type="match status" value="1"/>
</dbReference>
<dbReference type="InterPro" id="IPR018257">
    <property type="entry name" value="Ribosomal_bL19_CS"/>
</dbReference>
<keyword evidence="3 5" id="KW-0687">Ribonucleoprotein</keyword>
<dbReference type="InterPro" id="IPR038657">
    <property type="entry name" value="Ribosomal_bL19_sf"/>
</dbReference>
<dbReference type="PRINTS" id="PR00061">
    <property type="entry name" value="RIBOSOMALL19"/>
</dbReference>
<dbReference type="PIRSF" id="PIRSF002191">
    <property type="entry name" value="Ribosomal_L19"/>
    <property type="match status" value="1"/>
</dbReference>
<dbReference type="RefSeq" id="WP_123289329.1">
    <property type="nucleotide sequence ID" value="NZ_RJVA01000010.1"/>
</dbReference>
<dbReference type="Gene3D" id="2.30.30.790">
    <property type="match status" value="1"/>
</dbReference>
<evidence type="ECO:0000256" key="5">
    <source>
        <dbReference type="HAMAP-Rule" id="MF_00402"/>
    </source>
</evidence>
<evidence type="ECO:0000256" key="6">
    <source>
        <dbReference type="RuleBase" id="RU000559"/>
    </source>
</evidence>
<gene>
    <name evidence="5" type="primary">rplS</name>
    <name evidence="7" type="ORF">EDC27_0798</name>
</gene>
<dbReference type="Proteomes" id="UP000276223">
    <property type="component" value="Unassembled WGS sequence"/>
</dbReference>
<evidence type="ECO:0000313" key="7">
    <source>
        <dbReference type="EMBL" id="ROR01619.1"/>
    </source>
</evidence>
<dbReference type="FunFam" id="2.30.30.790:FF:000001">
    <property type="entry name" value="50S ribosomal protein L19"/>
    <property type="match status" value="1"/>
</dbReference>
<evidence type="ECO:0000256" key="2">
    <source>
        <dbReference type="ARBA" id="ARBA00022980"/>
    </source>
</evidence>
<dbReference type="GO" id="GO:0003735">
    <property type="term" value="F:structural constituent of ribosome"/>
    <property type="evidence" value="ECO:0007669"/>
    <property type="project" value="InterPro"/>
</dbReference>
<comment type="similarity">
    <text evidence="1 5 6">Belongs to the bacterial ribosomal protein bL19 family.</text>
</comment>
<dbReference type="PROSITE" id="PS01015">
    <property type="entry name" value="RIBOSOMAL_L19"/>
    <property type="match status" value="1"/>
</dbReference>
<accession>A0A3N1VHV9</accession>
<evidence type="ECO:0000256" key="4">
    <source>
        <dbReference type="ARBA" id="ARBA00035171"/>
    </source>
</evidence>
<dbReference type="PANTHER" id="PTHR15680">
    <property type="entry name" value="RIBOSOMAL PROTEIN L19"/>
    <property type="match status" value="1"/>
</dbReference>
<dbReference type="InterPro" id="IPR001857">
    <property type="entry name" value="Ribosomal_bL19"/>
</dbReference>
<evidence type="ECO:0000313" key="8">
    <source>
        <dbReference type="Proteomes" id="UP000276223"/>
    </source>
</evidence>
<dbReference type="GO" id="GO:0022625">
    <property type="term" value="C:cytosolic large ribosomal subunit"/>
    <property type="evidence" value="ECO:0007669"/>
    <property type="project" value="TreeGrafter"/>
</dbReference>
<comment type="function">
    <text evidence="5 6">This protein is located at the 30S-50S ribosomal subunit interface and may play a role in the structure and function of the aminoacyl-tRNA binding site.</text>
</comment>
<dbReference type="PANTHER" id="PTHR15680:SF9">
    <property type="entry name" value="LARGE RIBOSOMAL SUBUNIT PROTEIN BL19M"/>
    <property type="match status" value="1"/>
</dbReference>
<evidence type="ECO:0000256" key="3">
    <source>
        <dbReference type="ARBA" id="ARBA00023274"/>
    </source>
</evidence>
<dbReference type="EMBL" id="RJVA01000010">
    <property type="protein sequence ID" value="ROR01619.1"/>
    <property type="molecule type" value="Genomic_DNA"/>
</dbReference>
<protein>
    <recommendedName>
        <fullName evidence="4 5">Large ribosomal subunit protein bL19</fullName>
    </recommendedName>
</protein>
<dbReference type="AlphaFoldDB" id="A0A3N1VHV9"/>
<dbReference type="NCBIfam" id="TIGR01024">
    <property type="entry name" value="rplS_bact"/>
    <property type="match status" value="1"/>
</dbReference>
<keyword evidence="2 5" id="KW-0689">Ribosomal protein</keyword>
<dbReference type="GO" id="GO:0006412">
    <property type="term" value="P:translation"/>
    <property type="evidence" value="ECO:0007669"/>
    <property type="project" value="UniProtKB-UniRule"/>
</dbReference>
<dbReference type="SUPFAM" id="SSF50104">
    <property type="entry name" value="Translation proteins SH3-like domain"/>
    <property type="match status" value="1"/>
</dbReference>
<comment type="caution">
    <text evidence="7">The sequence shown here is derived from an EMBL/GenBank/DDBJ whole genome shotgun (WGS) entry which is preliminary data.</text>
</comment>
<organism evidence="7 8">
    <name type="scientific">Desulfosoma caldarium</name>
    <dbReference type="NCBI Taxonomy" id="610254"/>
    <lineage>
        <taxon>Bacteria</taxon>
        <taxon>Pseudomonadati</taxon>
        <taxon>Thermodesulfobacteriota</taxon>
        <taxon>Syntrophobacteria</taxon>
        <taxon>Syntrophobacterales</taxon>
        <taxon>Syntrophobacteraceae</taxon>
        <taxon>Desulfosoma</taxon>
    </lineage>
</organism>
<dbReference type="HAMAP" id="MF_00402">
    <property type="entry name" value="Ribosomal_bL19"/>
    <property type="match status" value="1"/>
</dbReference>
<dbReference type="OrthoDB" id="9803541at2"/>
<sequence length="115" mass="13598">MGLNVIQSLERDYMRVDIPQFRVGDTVKVHVKIREGDKERIQVFEGVVIRRHRGGLGETFTVRKVSYGIGVERIFPIHSPRIDKIEVVRKGRVRRSRLYYLRERLGKAARIKERR</sequence>
<evidence type="ECO:0000256" key="1">
    <source>
        <dbReference type="ARBA" id="ARBA00005781"/>
    </source>
</evidence>
<name>A0A3N1VHV9_9BACT</name>